<evidence type="ECO:0000313" key="2">
    <source>
        <dbReference type="Proteomes" id="UP000199288"/>
    </source>
</evidence>
<proteinExistence type="predicted"/>
<name>A0A1H3Y6B8_9ACTO</name>
<dbReference type="Proteomes" id="UP000199288">
    <property type="component" value="Unassembled WGS sequence"/>
</dbReference>
<keyword evidence="2" id="KW-1185">Reference proteome</keyword>
<dbReference type="RefSeq" id="WP_261977023.1">
    <property type="nucleotide sequence ID" value="NZ_FNQV01000004.1"/>
</dbReference>
<protein>
    <submittedName>
        <fullName evidence="1">Uncharacterized protein</fullName>
    </submittedName>
</protein>
<dbReference type="AlphaFoldDB" id="A0A1H3Y6B8"/>
<gene>
    <name evidence="1" type="ORF">SAMN02910418_00853</name>
</gene>
<accession>A0A1H3Y6B8</accession>
<sequence length="43" mass="4598">MGGGRYFTAKDFPDLPEVARCVEAVGTPAEDSVVVISDIKIDE</sequence>
<dbReference type="EMBL" id="FNQV01000004">
    <property type="protein sequence ID" value="SEA06372.1"/>
    <property type="molecule type" value="Genomic_DNA"/>
</dbReference>
<reference evidence="2" key="1">
    <citation type="submission" date="2016-10" db="EMBL/GenBank/DDBJ databases">
        <authorList>
            <person name="Varghese N."/>
            <person name="Submissions S."/>
        </authorList>
    </citation>
    <scope>NUCLEOTIDE SEQUENCE [LARGE SCALE GENOMIC DNA]</scope>
    <source>
        <strain evidence="2">KPR-1</strain>
    </source>
</reference>
<organism evidence="1 2">
    <name type="scientific">Bowdeniella nasicola</name>
    <dbReference type="NCBI Taxonomy" id="208480"/>
    <lineage>
        <taxon>Bacteria</taxon>
        <taxon>Bacillati</taxon>
        <taxon>Actinomycetota</taxon>
        <taxon>Actinomycetes</taxon>
        <taxon>Actinomycetales</taxon>
        <taxon>Actinomycetaceae</taxon>
        <taxon>Bowdeniella</taxon>
    </lineage>
</organism>
<evidence type="ECO:0000313" key="1">
    <source>
        <dbReference type="EMBL" id="SEA06372.1"/>
    </source>
</evidence>